<feature type="non-terminal residue" evidence="1">
    <location>
        <position position="1"/>
    </location>
</feature>
<comment type="caution">
    <text evidence="1">The sequence shown here is derived from an EMBL/GenBank/DDBJ whole genome shotgun (WGS) entry which is preliminary data.</text>
</comment>
<dbReference type="Gene3D" id="2.60.15.10">
    <property type="entry name" value="F0F1 ATP synthase delta/epsilon subunit, N-terminal"/>
    <property type="match status" value="1"/>
</dbReference>
<gene>
    <name evidence="1" type="ORF">S06H3_30348</name>
</gene>
<organism evidence="1">
    <name type="scientific">marine sediment metagenome</name>
    <dbReference type="NCBI Taxonomy" id="412755"/>
    <lineage>
        <taxon>unclassified sequences</taxon>
        <taxon>metagenomes</taxon>
        <taxon>ecological metagenomes</taxon>
    </lineage>
</organism>
<dbReference type="EMBL" id="BARV01017861">
    <property type="protein sequence ID" value="GAI28176.1"/>
    <property type="molecule type" value="Genomic_DNA"/>
</dbReference>
<name>X1ND99_9ZZZZ</name>
<proteinExistence type="predicted"/>
<dbReference type="InterPro" id="IPR036771">
    <property type="entry name" value="ATPsynth_dsu/esu_N"/>
</dbReference>
<protein>
    <submittedName>
        <fullName evidence="1">Uncharacterized protein</fullName>
    </submittedName>
</protein>
<reference evidence="1" key="1">
    <citation type="journal article" date="2014" name="Front. Microbiol.">
        <title>High frequency of phylogenetically diverse reductive dehalogenase-homologous genes in deep subseafloor sedimentary metagenomes.</title>
        <authorList>
            <person name="Kawai M."/>
            <person name="Futagami T."/>
            <person name="Toyoda A."/>
            <person name="Takaki Y."/>
            <person name="Nishi S."/>
            <person name="Hori S."/>
            <person name="Arai W."/>
            <person name="Tsubouchi T."/>
            <person name="Morono Y."/>
            <person name="Uchiyama I."/>
            <person name="Ito T."/>
            <person name="Fujiyama A."/>
            <person name="Inagaki F."/>
            <person name="Takami H."/>
        </authorList>
    </citation>
    <scope>NUCLEOTIDE SEQUENCE</scope>
    <source>
        <strain evidence="1">Expedition CK06-06</strain>
    </source>
</reference>
<dbReference type="AlphaFoldDB" id="X1ND99"/>
<evidence type="ECO:0000313" key="1">
    <source>
        <dbReference type="EMBL" id="GAI28176.1"/>
    </source>
</evidence>
<sequence length="46" mass="5331">PEHTNFITLIFGDLTIHTPDKKKITYQFERGVLEISENKVKVFLGL</sequence>
<accession>X1ND99</accession>